<keyword evidence="1" id="KW-1133">Transmembrane helix</keyword>
<evidence type="ECO:0000256" key="1">
    <source>
        <dbReference type="SAM" id="Phobius"/>
    </source>
</evidence>
<evidence type="ECO:0000313" key="3">
    <source>
        <dbReference type="Proteomes" id="UP000552883"/>
    </source>
</evidence>
<sequence>MRKYILNGAVLGAAFSAVGVINATRTGPRDWRLALMWVSWGINVAIAVGTVIEESREQDRLAQGLGPDRFDELDD</sequence>
<dbReference type="OrthoDB" id="5120536at2"/>
<protein>
    <submittedName>
        <fullName evidence="2">Uncharacterized protein</fullName>
    </submittedName>
</protein>
<gene>
    <name evidence="2" type="ORF">BJ959_002073</name>
</gene>
<dbReference type="EMBL" id="JACHBS010000001">
    <property type="protein sequence ID" value="MBB5618577.1"/>
    <property type="molecule type" value="Genomic_DNA"/>
</dbReference>
<organism evidence="2 3">
    <name type="scientific">Microcella frigidaquae</name>
    <dbReference type="NCBI Taxonomy" id="424758"/>
    <lineage>
        <taxon>Bacteria</taxon>
        <taxon>Bacillati</taxon>
        <taxon>Actinomycetota</taxon>
        <taxon>Actinomycetes</taxon>
        <taxon>Micrococcales</taxon>
        <taxon>Microbacteriaceae</taxon>
        <taxon>Microcella</taxon>
    </lineage>
</organism>
<reference evidence="2 3" key="1">
    <citation type="submission" date="2020-08" db="EMBL/GenBank/DDBJ databases">
        <title>Sequencing the genomes of 1000 actinobacteria strains.</title>
        <authorList>
            <person name="Klenk H.-P."/>
        </authorList>
    </citation>
    <scope>NUCLEOTIDE SEQUENCE [LARGE SCALE GENOMIC DNA]</scope>
    <source>
        <strain evidence="2 3">DSM 23889</strain>
    </source>
</reference>
<dbReference type="Proteomes" id="UP000552883">
    <property type="component" value="Unassembled WGS sequence"/>
</dbReference>
<comment type="caution">
    <text evidence="2">The sequence shown here is derived from an EMBL/GenBank/DDBJ whole genome shotgun (WGS) entry which is preliminary data.</text>
</comment>
<name>A0A840XP36_9MICO</name>
<feature type="transmembrane region" description="Helical" evidence="1">
    <location>
        <begin position="33"/>
        <end position="52"/>
    </location>
</feature>
<dbReference type="AlphaFoldDB" id="A0A840XP36"/>
<keyword evidence="1" id="KW-0472">Membrane</keyword>
<proteinExistence type="predicted"/>
<keyword evidence="3" id="KW-1185">Reference proteome</keyword>
<dbReference type="RefSeq" id="WP_153981792.1">
    <property type="nucleotide sequence ID" value="NZ_BAAANZ010000003.1"/>
</dbReference>
<keyword evidence="1" id="KW-0812">Transmembrane</keyword>
<accession>A0A840XP36</accession>
<evidence type="ECO:0000313" key="2">
    <source>
        <dbReference type="EMBL" id="MBB5618577.1"/>
    </source>
</evidence>